<evidence type="ECO:0000313" key="9">
    <source>
        <dbReference type="EMBL" id="MDA3733400.1"/>
    </source>
</evidence>
<evidence type="ECO:0000256" key="7">
    <source>
        <dbReference type="PIRSR" id="PIRSR600715-1"/>
    </source>
</evidence>
<keyword evidence="7" id="KW-0479">Metal-binding</keyword>
<feature type="transmembrane region" description="Helical" evidence="8">
    <location>
        <begin position="6"/>
        <end position="30"/>
    </location>
</feature>
<dbReference type="PANTHER" id="PTHR22926">
    <property type="entry name" value="PHOSPHO-N-ACETYLMURAMOYL-PENTAPEPTIDE-TRANSFERASE"/>
    <property type="match status" value="1"/>
</dbReference>
<evidence type="ECO:0000256" key="2">
    <source>
        <dbReference type="ARBA" id="ARBA00022475"/>
    </source>
</evidence>
<evidence type="ECO:0000256" key="3">
    <source>
        <dbReference type="ARBA" id="ARBA00022679"/>
    </source>
</evidence>
<organism evidence="9 10">
    <name type="scientific">Holtiella tumoricola</name>
    <dbReference type="NCBI Taxonomy" id="3018743"/>
    <lineage>
        <taxon>Bacteria</taxon>
        <taxon>Bacillati</taxon>
        <taxon>Bacillota</taxon>
        <taxon>Clostridia</taxon>
        <taxon>Lachnospirales</taxon>
        <taxon>Cellulosilyticaceae</taxon>
        <taxon>Holtiella</taxon>
    </lineage>
</organism>
<feature type="binding site" evidence="7">
    <location>
        <position position="219"/>
    </location>
    <ligand>
        <name>Mg(2+)</name>
        <dbReference type="ChEBI" id="CHEBI:18420"/>
    </ligand>
</feature>
<accession>A0AA42J2H5</accession>
<dbReference type="RefSeq" id="WP_053983144.1">
    <property type="nucleotide sequence ID" value="NZ_JAQIFT010000062.1"/>
</dbReference>
<comment type="cofactor">
    <cofactor evidence="7">
        <name>Mg(2+)</name>
        <dbReference type="ChEBI" id="CHEBI:18420"/>
    </cofactor>
</comment>
<feature type="binding site" evidence="7">
    <location>
        <position position="159"/>
    </location>
    <ligand>
        <name>Mg(2+)</name>
        <dbReference type="ChEBI" id="CHEBI:18420"/>
    </ligand>
</feature>
<keyword evidence="3" id="KW-0808">Transferase</keyword>
<gene>
    <name evidence="9" type="ORF">PBV87_18130</name>
</gene>
<dbReference type="GO" id="GO:0071555">
    <property type="term" value="P:cell wall organization"/>
    <property type="evidence" value="ECO:0007669"/>
    <property type="project" value="TreeGrafter"/>
</dbReference>
<keyword evidence="2" id="KW-1003">Cell membrane</keyword>
<proteinExistence type="predicted"/>
<dbReference type="AlphaFoldDB" id="A0AA42J2H5"/>
<sequence length="350" mass="37815">MNFASLYIMAFVLSFLIAFATTPIAKKIAFKVGAIAKPRKRDMHSKPIPRMGGIAIVAGFMITLLICIQFITVLDWKQLFGITTGALIIFLLGFFDDIYELGAKLKFLIQILAATIVALCGVTIPFISIPFIEGSTMFLDMLSIPITVVWIVGITNAVNFIDGLDGLAAGVSSIASLCLMVLSIYSGYPIAILLTTILAGSCLGFLPYNFNPASIFMGDTGSTFLGFILSVTSILGLLKSYTIVTIVVAILVLGLPVFDTAFAIIRRLLAGKPITAPDRGHLHHRLVDKGYSQKQAVITLYAISGVFGLSAIALASHDYKIIIAIFVLMGLMLYLNMKVMATHTDEDKKD</sequence>
<name>A0AA42J2H5_9FIRM</name>
<dbReference type="GO" id="GO:0005886">
    <property type="term" value="C:plasma membrane"/>
    <property type="evidence" value="ECO:0007669"/>
    <property type="project" value="UniProtKB-SubCell"/>
</dbReference>
<dbReference type="EMBL" id="JAQIFT010000062">
    <property type="protein sequence ID" value="MDA3733400.1"/>
    <property type="molecule type" value="Genomic_DNA"/>
</dbReference>
<feature type="transmembrane region" description="Helical" evidence="8">
    <location>
        <begin position="107"/>
        <end position="132"/>
    </location>
</feature>
<dbReference type="InterPro" id="IPR000715">
    <property type="entry name" value="Glycosyl_transferase_4"/>
</dbReference>
<keyword evidence="10" id="KW-1185">Reference proteome</keyword>
<feature type="transmembrane region" description="Helical" evidence="8">
    <location>
        <begin position="215"/>
        <end position="237"/>
    </location>
</feature>
<feature type="transmembrane region" description="Helical" evidence="8">
    <location>
        <begin position="138"/>
        <end position="159"/>
    </location>
</feature>
<feature type="transmembrane region" description="Helical" evidence="8">
    <location>
        <begin position="51"/>
        <end position="72"/>
    </location>
</feature>
<dbReference type="PROSITE" id="PS01348">
    <property type="entry name" value="MRAY_2"/>
    <property type="match status" value="1"/>
</dbReference>
<evidence type="ECO:0000256" key="6">
    <source>
        <dbReference type="ARBA" id="ARBA00023136"/>
    </source>
</evidence>
<keyword evidence="5 8" id="KW-1133">Transmembrane helix</keyword>
<feature type="transmembrane region" description="Helical" evidence="8">
    <location>
        <begin position="243"/>
        <end position="265"/>
    </location>
</feature>
<evidence type="ECO:0000256" key="5">
    <source>
        <dbReference type="ARBA" id="ARBA00022989"/>
    </source>
</evidence>
<keyword evidence="4 8" id="KW-0812">Transmembrane</keyword>
<dbReference type="Proteomes" id="UP001169242">
    <property type="component" value="Unassembled WGS sequence"/>
</dbReference>
<feature type="transmembrane region" description="Helical" evidence="8">
    <location>
        <begin position="321"/>
        <end position="341"/>
    </location>
</feature>
<protein>
    <submittedName>
        <fullName evidence="9">MraY family glycosyltransferase</fullName>
    </submittedName>
</protein>
<feature type="transmembrane region" description="Helical" evidence="8">
    <location>
        <begin position="296"/>
        <end position="315"/>
    </location>
</feature>
<evidence type="ECO:0000313" key="10">
    <source>
        <dbReference type="Proteomes" id="UP001169242"/>
    </source>
</evidence>
<evidence type="ECO:0000256" key="8">
    <source>
        <dbReference type="SAM" id="Phobius"/>
    </source>
</evidence>
<comment type="subcellular location">
    <subcellularLocation>
        <location evidence="1">Cell membrane</location>
        <topology evidence="1">Multi-pass membrane protein</topology>
    </subcellularLocation>
</comment>
<keyword evidence="7" id="KW-0460">Magnesium</keyword>
<dbReference type="GO" id="GO:0046872">
    <property type="term" value="F:metal ion binding"/>
    <property type="evidence" value="ECO:0007669"/>
    <property type="project" value="UniProtKB-KW"/>
</dbReference>
<reference evidence="9" key="1">
    <citation type="journal article" date="2023" name="Int. J. Syst. Evol. Microbiol.">
        <title>&lt;i&gt;Holtiella tumoricola&lt;/i&gt; gen. nov. sp. nov., isolated from a human clinical sample.</title>
        <authorList>
            <person name="Allen-Vercoe E."/>
            <person name="Daigneault M.C."/>
            <person name="Vancuren S.J."/>
            <person name="Cochrane K."/>
            <person name="O'Neal L.L."/>
            <person name="Sankaranarayanan K."/>
            <person name="Lawson P.A."/>
        </authorList>
    </citation>
    <scope>NUCLEOTIDE SEQUENCE</scope>
    <source>
        <strain evidence="9">CC70A</strain>
    </source>
</reference>
<dbReference type="Pfam" id="PF00953">
    <property type="entry name" value="Glycos_transf_4"/>
    <property type="match status" value="1"/>
</dbReference>
<keyword evidence="6 8" id="KW-0472">Membrane</keyword>
<dbReference type="GO" id="GO:0016780">
    <property type="term" value="F:phosphotransferase activity, for other substituted phosphate groups"/>
    <property type="evidence" value="ECO:0007669"/>
    <property type="project" value="InterPro"/>
</dbReference>
<dbReference type="CDD" id="cd06853">
    <property type="entry name" value="GT_WecA_like"/>
    <property type="match status" value="1"/>
</dbReference>
<feature type="transmembrane region" description="Helical" evidence="8">
    <location>
        <begin position="78"/>
        <end position="95"/>
    </location>
</feature>
<dbReference type="PANTHER" id="PTHR22926:SF3">
    <property type="entry name" value="UNDECAPRENYL-PHOSPHATE ALPHA-N-ACETYLGLUCOSAMINYL 1-PHOSPHATE TRANSFERASE"/>
    <property type="match status" value="1"/>
</dbReference>
<dbReference type="InterPro" id="IPR018480">
    <property type="entry name" value="PNAcMuramoyl-5peptid_Trfase_CS"/>
</dbReference>
<dbReference type="GO" id="GO:0009103">
    <property type="term" value="P:lipopolysaccharide biosynthetic process"/>
    <property type="evidence" value="ECO:0007669"/>
    <property type="project" value="TreeGrafter"/>
</dbReference>
<dbReference type="GO" id="GO:0044038">
    <property type="term" value="P:cell wall macromolecule biosynthetic process"/>
    <property type="evidence" value="ECO:0007669"/>
    <property type="project" value="TreeGrafter"/>
</dbReference>
<evidence type="ECO:0000256" key="4">
    <source>
        <dbReference type="ARBA" id="ARBA00022692"/>
    </source>
</evidence>
<evidence type="ECO:0000256" key="1">
    <source>
        <dbReference type="ARBA" id="ARBA00004651"/>
    </source>
</evidence>
<comment type="caution">
    <text evidence="9">The sequence shown here is derived from an EMBL/GenBank/DDBJ whole genome shotgun (WGS) entry which is preliminary data.</text>
</comment>